<dbReference type="AlphaFoldDB" id="A0A562J467"/>
<feature type="transmembrane region" description="Helical" evidence="8">
    <location>
        <begin position="238"/>
        <end position="259"/>
    </location>
</feature>
<feature type="transmembrane region" description="Helical" evidence="8">
    <location>
        <begin position="6"/>
        <end position="26"/>
    </location>
</feature>
<evidence type="ECO:0000256" key="4">
    <source>
        <dbReference type="ARBA" id="ARBA00022692"/>
    </source>
</evidence>
<keyword evidence="4 8" id="KW-0812">Transmembrane</keyword>
<comment type="caution">
    <text evidence="9">The sequence shown here is derived from an EMBL/GenBank/DDBJ whole genome shotgun (WGS) entry which is preliminary data.</text>
</comment>
<evidence type="ECO:0000313" key="10">
    <source>
        <dbReference type="Proteomes" id="UP000315343"/>
    </source>
</evidence>
<dbReference type="InterPro" id="IPR018480">
    <property type="entry name" value="PNAcMuramoyl-5peptid_Trfase_CS"/>
</dbReference>
<keyword evidence="6 8" id="KW-0472">Membrane</keyword>
<evidence type="ECO:0000256" key="5">
    <source>
        <dbReference type="ARBA" id="ARBA00022989"/>
    </source>
</evidence>
<dbReference type="PROSITE" id="PS01348">
    <property type="entry name" value="MRAY_2"/>
    <property type="match status" value="1"/>
</dbReference>
<dbReference type="Pfam" id="PF00953">
    <property type="entry name" value="Glycos_transf_4"/>
    <property type="match status" value="1"/>
</dbReference>
<dbReference type="GO" id="GO:0046872">
    <property type="term" value="F:metal ion binding"/>
    <property type="evidence" value="ECO:0007669"/>
    <property type="project" value="UniProtKB-KW"/>
</dbReference>
<feature type="transmembrane region" description="Helical" evidence="8">
    <location>
        <begin position="132"/>
        <end position="149"/>
    </location>
</feature>
<dbReference type="Proteomes" id="UP000315343">
    <property type="component" value="Unassembled WGS sequence"/>
</dbReference>
<evidence type="ECO:0000256" key="2">
    <source>
        <dbReference type="ARBA" id="ARBA00022475"/>
    </source>
</evidence>
<accession>A0A562J467</accession>
<evidence type="ECO:0000256" key="3">
    <source>
        <dbReference type="ARBA" id="ARBA00022679"/>
    </source>
</evidence>
<dbReference type="RefSeq" id="WP_145085845.1">
    <property type="nucleotide sequence ID" value="NZ_DAMBUX010000014.1"/>
</dbReference>
<organism evidence="9 10">
    <name type="scientific">Sedimentibacter saalensis</name>
    <dbReference type="NCBI Taxonomy" id="130788"/>
    <lineage>
        <taxon>Bacteria</taxon>
        <taxon>Bacillati</taxon>
        <taxon>Bacillota</taxon>
        <taxon>Tissierellia</taxon>
        <taxon>Sedimentibacter</taxon>
    </lineage>
</organism>
<dbReference type="GO" id="GO:0071555">
    <property type="term" value="P:cell wall organization"/>
    <property type="evidence" value="ECO:0007669"/>
    <property type="project" value="TreeGrafter"/>
</dbReference>
<dbReference type="OrthoDB" id="9805475at2"/>
<keyword evidence="7" id="KW-0479">Metal-binding</keyword>
<evidence type="ECO:0000313" key="9">
    <source>
        <dbReference type="EMBL" id="TWH77952.1"/>
    </source>
</evidence>
<dbReference type="GO" id="GO:0005886">
    <property type="term" value="C:plasma membrane"/>
    <property type="evidence" value="ECO:0007669"/>
    <property type="project" value="UniProtKB-SubCell"/>
</dbReference>
<keyword evidence="3 9" id="KW-0808">Transferase</keyword>
<feature type="binding site" evidence="7">
    <location>
        <position position="213"/>
    </location>
    <ligand>
        <name>Mg(2+)</name>
        <dbReference type="ChEBI" id="CHEBI:18420"/>
    </ligand>
</feature>
<gene>
    <name evidence="9" type="ORF">LY60_03142</name>
</gene>
<keyword evidence="10" id="KW-1185">Reference proteome</keyword>
<dbReference type="PANTHER" id="PTHR22926:SF3">
    <property type="entry name" value="UNDECAPRENYL-PHOSPHATE ALPHA-N-ACETYLGLUCOSAMINYL 1-PHOSPHATE TRANSFERASE"/>
    <property type="match status" value="1"/>
</dbReference>
<keyword evidence="2" id="KW-1003">Cell membrane</keyword>
<feature type="transmembrane region" description="Helical" evidence="8">
    <location>
        <begin position="47"/>
        <end position="66"/>
    </location>
</feature>
<dbReference type="GO" id="GO:0016780">
    <property type="term" value="F:phosphotransferase activity, for other substituted phosphate groups"/>
    <property type="evidence" value="ECO:0007669"/>
    <property type="project" value="InterPro"/>
</dbReference>
<evidence type="ECO:0000256" key="8">
    <source>
        <dbReference type="SAM" id="Phobius"/>
    </source>
</evidence>
<evidence type="ECO:0000256" key="6">
    <source>
        <dbReference type="ARBA" id="ARBA00023136"/>
    </source>
</evidence>
<dbReference type="GO" id="GO:0009103">
    <property type="term" value="P:lipopolysaccharide biosynthetic process"/>
    <property type="evidence" value="ECO:0007669"/>
    <property type="project" value="TreeGrafter"/>
</dbReference>
<feature type="transmembrane region" description="Helical" evidence="8">
    <location>
        <begin position="100"/>
        <end position="120"/>
    </location>
</feature>
<evidence type="ECO:0000256" key="7">
    <source>
        <dbReference type="PIRSR" id="PIRSR600715-1"/>
    </source>
</evidence>
<protein>
    <submittedName>
        <fullName evidence="9">UDP-GlcNAc:undecaprenyl-phosphate GlcNAc-1-phosphate transferase</fullName>
    </submittedName>
</protein>
<feature type="transmembrane region" description="Helical" evidence="8">
    <location>
        <begin position="290"/>
        <end position="308"/>
    </location>
</feature>
<feature type="transmembrane region" description="Helical" evidence="8">
    <location>
        <begin position="184"/>
        <end position="202"/>
    </location>
</feature>
<dbReference type="PANTHER" id="PTHR22926">
    <property type="entry name" value="PHOSPHO-N-ACETYLMURAMOYL-PENTAPEPTIDE-TRANSFERASE"/>
    <property type="match status" value="1"/>
</dbReference>
<comment type="subcellular location">
    <subcellularLocation>
        <location evidence="1">Cell membrane</location>
        <topology evidence="1">Multi-pass membrane protein</topology>
    </subcellularLocation>
</comment>
<evidence type="ECO:0000256" key="1">
    <source>
        <dbReference type="ARBA" id="ARBA00004651"/>
    </source>
</evidence>
<dbReference type="EMBL" id="VLKH01000011">
    <property type="protein sequence ID" value="TWH77952.1"/>
    <property type="molecule type" value="Genomic_DNA"/>
</dbReference>
<name>A0A562J467_9FIRM</name>
<feature type="transmembrane region" description="Helical" evidence="8">
    <location>
        <begin position="214"/>
        <end position="232"/>
    </location>
</feature>
<proteinExistence type="predicted"/>
<keyword evidence="7" id="KW-0460">Magnesium</keyword>
<feature type="transmembrane region" description="Helical" evidence="8">
    <location>
        <begin position="72"/>
        <end position="88"/>
    </location>
</feature>
<feature type="binding site" evidence="7">
    <location>
        <position position="153"/>
    </location>
    <ligand>
        <name>Mg(2+)</name>
        <dbReference type="ChEBI" id="CHEBI:18420"/>
    </ligand>
</feature>
<feature type="transmembrane region" description="Helical" evidence="8">
    <location>
        <begin position="161"/>
        <end position="178"/>
    </location>
</feature>
<comment type="cofactor">
    <cofactor evidence="7">
        <name>Mg(2+)</name>
        <dbReference type="ChEBI" id="CHEBI:18420"/>
    </cofactor>
</comment>
<sequence length="342" mass="37302">MTGYFIAFISAVIISFIMTPPARQLAIKVGALDVPKDPRKIHNKPMPYFGGLAIYVSIMACMFVYLPHTRTNMYIMAGATIIVLTGVVDDMYGMPAKIKMLMQLIAAFVALRGGVQIHFITNPLSETGMSYLLSWLSYPITLFWIVGITNTINLIDGLDGLASGVASIAATTLLFTAATMGHDFIMMQCAIIAGASLGFLPFNFNPAKIFMGDTGSLLLGYMLAVTSVSGMVKSVAAVALAVPVFALGLPIFDTTFAIIRRYLNNKPIMQADKEHLHHKLMKIGLNQRQTVLIMYFISMMLGIVAVIIADADPFIGIILATIMVIAVFYFAKLAGFFRKKEQ</sequence>
<dbReference type="InterPro" id="IPR000715">
    <property type="entry name" value="Glycosyl_transferase_4"/>
</dbReference>
<dbReference type="GO" id="GO:0044038">
    <property type="term" value="P:cell wall macromolecule biosynthetic process"/>
    <property type="evidence" value="ECO:0007669"/>
    <property type="project" value="TreeGrafter"/>
</dbReference>
<reference evidence="9 10" key="1">
    <citation type="submission" date="2019-07" db="EMBL/GenBank/DDBJ databases">
        <title>Genomic Encyclopedia of Type Strains, Phase I: the one thousand microbial genomes (KMG-I) project.</title>
        <authorList>
            <person name="Kyrpides N."/>
        </authorList>
    </citation>
    <scope>NUCLEOTIDE SEQUENCE [LARGE SCALE GENOMIC DNA]</scope>
    <source>
        <strain evidence="9 10">DSM 13558</strain>
    </source>
</reference>
<dbReference type="CDD" id="cd06853">
    <property type="entry name" value="GT_WecA_like"/>
    <property type="match status" value="1"/>
</dbReference>
<feature type="transmembrane region" description="Helical" evidence="8">
    <location>
        <begin position="314"/>
        <end position="337"/>
    </location>
</feature>
<keyword evidence="5 8" id="KW-1133">Transmembrane helix</keyword>